<organism evidence="3 4">
    <name type="scientific">Allokutzneria multivorans</name>
    <dbReference type="NCBI Taxonomy" id="1142134"/>
    <lineage>
        <taxon>Bacteria</taxon>
        <taxon>Bacillati</taxon>
        <taxon>Actinomycetota</taxon>
        <taxon>Actinomycetes</taxon>
        <taxon>Pseudonocardiales</taxon>
        <taxon>Pseudonocardiaceae</taxon>
        <taxon>Allokutzneria</taxon>
    </lineage>
</organism>
<feature type="compositionally biased region" description="Basic and acidic residues" evidence="1">
    <location>
        <begin position="233"/>
        <end position="247"/>
    </location>
</feature>
<dbReference type="CDD" id="cd00118">
    <property type="entry name" value="LysM"/>
    <property type="match status" value="1"/>
</dbReference>
<feature type="region of interest" description="Disordered" evidence="1">
    <location>
        <begin position="233"/>
        <end position="265"/>
    </location>
</feature>
<dbReference type="EMBL" id="BAABAL010000004">
    <property type="protein sequence ID" value="GAA3989032.1"/>
    <property type="molecule type" value="Genomic_DNA"/>
</dbReference>
<evidence type="ECO:0000256" key="1">
    <source>
        <dbReference type="SAM" id="MobiDB-lite"/>
    </source>
</evidence>
<gene>
    <name evidence="3" type="ORF">GCM10022247_04420</name>
</gene>
<comment type="caution">
    <text evidence="3">The sequence shown here is derived from an EMBL/GenBank/DDBJ whole genome shotgun (WGS) entry which is preliminary data.</text>
</comment>
<feature type="region of interest" description="Disordered" evidence="1">
    <location>
        <begin position="192"/>
        <end position="212"/>
    </location>
</feature>
<reference evidence="4" key="1">
    <citation type="journal article" date="2019" name="Int. J. Syst. Evol. Microbiol.">
        <title>The Global Catalogue of Microorganisms (GCM) 10K type strain sequencing project: providing services to taxonomists for standard genome sequencing and annotation.</title>
        <authorList>
            <consortium name="The Broad Institute Genomics Platform"/>
            <consortium name="The Broad Institute Genome Sequencing Center for Infectious Disease"/>
            <person name="Wu L."/>
            <person name="Ma J."/>
        </authorList>
    </citation>
    <scope>NUCLEOTIDE SEQUENCE [LARGE SCALE GENOMIC DNA]</scope>
    <source>
        <strain evidence="4">JCM 17342</strain>
    </source>
</reference>
<dbReference type="InterPro" id="IPR045361">
    <property type="entry name" value="CIS_tube_prot_N"/>
</dbReference>
<dbReference type="Gene3D" id="3.10.350.10">
    <property type="entry name" value="LysM domain"/>
    <property type="match status" value="1"/>
</dbReference>
<dbReference type="InterPro" id="IPR036779">
    <property type="entry name" value="LysM_dom_sf"/>
</dbReference>
<protein>
    <recommendedName>
        <fullName evidence="2">Contractile injection system tube protein N-terminal domain-containing protein</fullName>
    </recommendedName>
</protein>
<feature type="domain" description="Contractile injection system tube protein N-terminal" evidence="2">
    <location>
        <begin position="30"/>
        <end position="186"/>
    </location>
</feature>
<dbReference type="InterPro" id="IPR018392">
    <property type="entry name" value="LysM"/>
</dbReference>
<dbReference type="Proteomes" id="UP001501747">
    <property type="component" value="Unassembled WGS sequence"/>
</dbReference>
<accession>A0ABP7QWI2</accession>
<dbReference type="Pfam" id="PF19266">
    <property type="entry name" value="CIS_tube"/>
    <property type="match status" value="1"/>
</dbReference>
<proteinExistence type="predicted"/>
<evidence type="ECO:0000313" key="3">
    <source>
        <dbReference type="EMBL" id="GAA3989032.1"/>
    </source>
</evidence>
<sequence length="265" mass="28879">MLEALTGLAEGRVPAQLVCRMPPSMGIVLFDFNPEQIVLERTTEVITHPNSSAGASPAYFKKSDEPKINLNGLVFDGPDTKAKCDRLLNWLTPSGGLLDGLLTGAMPLSMKAVTGKLGVGKRVGGLTLSPFRDYTTKLPRLTFNWGPPIAGFFYDVNLLSVNITYTRFSKLGIPVRAKVNLSFREIRSILSTLPTNPTSGGPPGRAGHSVSERETLPGIAVEHYGRPGDWRRLAEANDVEDPMRVRPGDSLYLPNPEELHERGES</sequence>
<dbReference type="RefSeq" id="WP_344870760.1">
    <property type="nucleotide sequence ID" value="NZ_BAABAL010000004.1"/>
</dbReference>
<evidence type="ECO:0000259" key="2">
    <source>
        <dbReference type="Pfam" id="PF19266"/>
    </source>
</evidence>
<name>A0ABP7QWI2_9PSEU</name>
<keyword evidence="4" id="KW-1185">Reference proteome</keyword>
<evidence type="ECO:0000313" key="4">
    <source>
        <dbReference type="Proteomes" id="UP001501747"/>
    </source>
</evidence>